<evidence type="ECO:0000259" key="1">
    <source>
        <dbReference type="Pfam" id="PF12792"/>
    </source>
</evidence>
<feature type="domain" description="Putative cyclic diguanylate phosphodiesterase CSS motif-containing" evidence="1">
    <location>
        <begin position="39"/>
        <end position="222"/>
    </location>
</feature>
<dbReference type="KEGG" id="pacr:FXN63_12495"/>
<name>A0A5C0AW73_9BURK</name>
<evidence type="ECO:0000313" key="3">
    <source>
        <dbReference type="Proteomes" id="UP000325161"/>
    </source>
</evidence>
<dbReference type="InterPro" id="IPR024744">
    <property type="entry name" value="CSS-motif_dom"/>
</dbReference>
<gene>
    <name evidence="2" type="ORF">FXN63_12495</name>
</gene>
<dbReference type="EMBL" id="CP043046">
    <property type="protein sequence ID" value="QEI06558.1"/>
    <property type="molecule type" value="Genomic_DNA"/>
</dbReference>
<reference evidence="2 3" key="1">
    <citation type="submission" date="2019-08" db="EMBL/GenBank/DDBJ databases">
        <title>Amphibian skin-associated Pigmentiphaga: genome sequence and occurrence across geography and hosts.</title>
        <authorList>
            <person name="Bletz M.C."/>
            <person name="Bunk B."/>
            <person name="Sproeer C."/>
            <person name="Biwer P."/>
            <person name="Reiter S."/>
            <person name="Rabemananjara F.C.E."/>
            <person name="Schulz S."/>
            <person name="Overmann J."/>
            <person name="Vences M."/>
        </authorList>
    </citation>
    <scope>NUCLEOTIDE SEQUENCE [LARGE SCALE GENOMIC DNA]</scope>
    <source>
        <strain evidence="2 3">Mada1488</strain>
    </source>
</reference>
<protein>
    <recommendedName>
        <fullName evidence="1">Putative cyclic diguanylate phosphodiesterase CSS motif-containing domain-containing protein</fullName>
    </recommendedName>
</protein>
<dbReference type="RefSeq" id="WP_148815273.1">
    <property type="nucleotide sequence ID" value="NZ_CP043046.1"/>
</dbReference>
<dbReference type="Pfam" id="PF12792">
    <property type="entry name" value="CSS-motif"/>
    <property type="match status" value="1"/>
</dbReference>
<dbReference type="AlphaFoldDB" id="A0A5C0AW73"/>
<evidence type="ECO:0000313" key="2">
    <source>
        <dbReference type="EMBL" id="QEI06558.1"/>
    </source>
</evidence>
<organism evidence="2 3">
    <name type="scientific">Pigmentiphaga aceris</name>
    <dbReference type="NCBI Taxonomy" id="1940612"/>
    <lineage>
        <taxon>Bacteria</taxon>
        <taxon>Pseudomonadati</taxon>
        <taxon>Pseudomonadota</taxon>
        <taxon>Betaproteobacteria</taxon>
        <taxon>Burkholderiales</taxon>
        <taxon>Alcaligenaceae</taxon>
        <taxon>Pigmentiphaga</taxon>
    </lineage>
</organism>
<accession>A0A5C0AW73</accession>
<sequence length="289" mass="30607">MRKRREWIVAAVIGVLLLAPIGITGYSALITGRQAAVTELERLTSHVQRQAAGTRAQIDAAVGALNAETTYAPCTPSQIQQMSRLLAGSTYVQGLGYVRNNALVCSTLNNIQQTVALGPADQIGPDGSKTWNGITLPSIPGIQFNISATNGHAAITVPDLVGATLDIDGRISLAQIGIGSGTWFRTKGVFKPAWLERYQGDAITFSDGDYLVDMHPSDDGQFAALAAMPISIIDEYVERALRDKLPLGVLIGLLLAGTAGLIARRQLSGERRAGKSQDQSRAGCLAQNA</sequence>
<proteinExistence type="predicted"/>
<dbReference type="Proteomes" id="UP000325161">
    <property type="component" value="Chromosome"/>
</dbReference>
<keyword evidence="3" id="KW-1185">Reference proteome</keyword>